<evidence type="ECO:0000256" key="1">
    <source>
        <dbReference type="ARBA" id="ARBA00004651"/>
    </source>
</evidence>
<name>A0A6H9TIU1_9BURK</name>
<dbReference type="InterPro" id="IPR051907">
    <property type="entry name" value="DoxX-like_oxidoreductase"/>
</dbReference>
<evidence type="ECO:0000313" key="8">
    <source>
        <dbReference type="EMBL" id="KAB0637702.1"/>
    </source>
</evidence>
<reference evidence="9 11" key="2">
    <citation type="submission" date="2019-09" db="EMBL/GenBank/DDBJ databases">
        <authorList>
            <person name="Depoorter E."/>
        </authorList>
    </citation>
    <scope>NUCLEOTIDE SEQUENCE [LARGE SCALE GENOMIC DNA]</scope>
    <source>
        <strain evidence="9">LMG 24064</strain>
    </source>
</reference>
<dbReference type="EMBL" id="VZOJ01000063">
    <property type="protein sequence ID" value="KAB0637702.1"/>
    <property type="molecule type" value="Genomic_DNA"/>
</dbReference>
<keyword evidence="4 7" id="KW-0812">Transmembrane</keyword>
<dbReference type="AlphaFoldDB" id="A0A6H9TIU1"/>
<evidence type="ECO:0000313" key="11">
    <source>
        <dbReference type="Proteomes" id="UP000494222"/>
    </source>
</evidence>
<proteinExistence type="inferred from homology"/>
<keyword evidence="6 7" id="KW-0472">Membrane</keyword>
<evidence type="ECO:0000256" key="7">
    <source>
        <dbReference type="SAM" id="Phobius"/>
    </source>
</evidence>
<feature type="transmembrane region" description="Helical" evidence="7">
    <location>
        <begin position="113"/>
        <end position="134"/>
    </location>
</feature>
<keyword evidence="10" id="KW-1185">Reference proteome</keyword>
<dbReference type="RefSeq" id="WP_151066067.1">
    <property type="nucleotide sequence ID" value="NZ_CABVPL010000044.1"/>
</dbReference>
<dbReference type="OrthoDB" id="9792760at2"/>
<dbReference type="InterPro" id="IPR032808">
    <property type="entry name" value="DoxX"/>
</dbReference>
<comment type="similarity">
    <text evidence="2">Belongs to the DoxX family.</text>
</comment>
<evidence type="ECO:0000256" key="3">
    <source>
        <dbReference type="ARBA" id="ARBA00022475"/>
    </source>
</evidence>
<protein>
    <submittedName>
        <fullName evidence="8">DoxX family protein</fullName>
    </submittedName>
    <submittedName>
        <fullName evidence="9">Quinol oxidase</fullName>
    </submittedName>
</protein>
<keyword evidence="3" id="KW-1003">Cell membrane</keyword>
<dbReference type="EMBL" id="CABVPL010000044">
    <property type="protein sequence ID" value="VWC00908.1"/>
    <property type="molecule type" value="Genomic_DNA"/>
</dbReference>
<organism evidence="8 10">
    <name type="scientific">Burkholderia latens</name>
    <dbReference type="NCBI Taxonomy" id="488446"/>
    <lineage>
        <taxon>Bacteria</taxon>
        <taxon>Pseudomonadati</taxon>
        <taxon>Pseudomonadota</taxon>
        <taxon>Betaproteobacteria</taxon>
        <taxon>Burkholderiales</taxon>
        <taxon>Burkholderiaceae</taxon>
        <taxon>Burkholderia</taxon>
        <taxon>Burkholderia cepacia complex</taxon>
    </lineage>
</organism>
<evidence type="ECO:0000256" key="2">
    <source>
        <dbReference type="ARBA" id="ARBA00006679"/>
    </source>
</evidence>
<feature type="transmembrane region" description="Helical" evidence="7">
    <location>
        <begin position="74"/>
        <end position="93"/>
    </location>
</feature>
<gene>
    <name evidence="9" type="ORF">BLA24064_04812</name>
    <name evidence="8" type="ORF">F7R21_21090</name>
</gene>
<evidence type="ECO:0000313" key="10">
    <source>
        <dbReference type="Proteomes" id="UP000430232"/>
    </source>
</evidence>
<feature type="transmembrane region" description="Helical" evidence="7">
    <location>
        <begin position="46"/>
        <end position="67"/>
    </location>
</feature>
<evidence type="ECO:0000256" key="4">
    <source>
        <dbReference type="ARBA" id="ARBA00022692"/>
    </source>
</evidence>
<dbReference type="PANTHER" id="PTHR33452">
    <property type="entry name" value="OXIDOREDUCTASE CATD-RELATED"/>
    <property type="match status" value="1"/>
</dbReference>
<dbReference type="Proteomes" id="UP000430232">
    <property type="component" value="Unassembled WGS sequence"/>
</dbReference>
<dbReference type="GO" id="GO:0005886">
    <property type="term" value="C:plasma membrane"/>
    <property type="evidence" value="ECO:0007669"/>
    <property type="project" value="UniProtKB-SubCell"/>
</dbReference>
<evidence type="ECO:0000313" key="9">
    <source>
        <dbReference type="EMBL" id="VWC00908.1"/>
    </source>
</evidence>
<evidence type="ECO:0000256" key="6">
    <source>
        <dbReference type="ARBA" id="ARBA00023136"/>
    </source>
</evidence>
<dbReference type="Pfam" id="PF07681">
    <property type="entry name" value="DoxX"/>
    <property type="match status" value="1"/>
</dbReference>
<accession>A0A6H9TIU1</accession>
<dbReference type="Proteomes" id="UP000494222">
    <property type="component" value="Unassembled WGS sequence"/>
</dbReference>
<evidence type="ECO:0000256" key="5">
    <source>
        <dbReference type="ARBA" id="ARBA00022989"/>
    </source>
</evidence>
<reference evidence="8 10" key="1">
    <citation type="submission" date="2019-09" db="EMBL/GenBank/DDBJ databases">
        <title>Draft genome sequences of 48 bacterial type strains from the CCUG.</title>
        <authorList>
            <person name="Tunovic T."/>
            <person name="Pineiro-Iglesias B."/>
            <person name="Unosson C."/>
            <person name="Inganas E."/>
            <person name="Ohlen M."/>
            <person name="Cardew S."/>
            <person name="Jensie-Markopoulos S."/>
            <person name="Salva-Serra F."/>
            <person name="Jaen-Luchoro D."/>
            <person name="Karlsson R."/>
            <person name="Svensson-Stadler L."/>
            <person name="Chun J."/>
            <person name="Moore E."/>
        </authorList>
    </citation>
    <scope>NUCLEOTIDE SEQUENCE [LARGE SCALE GENOMIC DNA]</scope>
    <source>
        <strain evidence="8 10">CCUG 54555</strain>
    </source>
</reference>
<sequence length="145" mass="15585">MTRSVDSGVIFFARLALAALFLWGGVMKLLGYSEFIGYLHGMNIPYPQVMGPIVVTIEALGALLLIVGYKVKPLALLLAVYTVATAMVGHNFWDATDAAVQHDMVIHFWKNIAIAGGFLLLFVTGAGGASIDALRRPSSSYGLLR</sequence>
<keyword evidence="5 7" id="KW-1133">Transmembrane helix</keyword>
<dbReference type="PANTHER" id="PTHR33452:SF1">
    <property type="entry name" value="INNER MEMBRANE PROTEIN YPHA-RELATED"/>
    <property type="match status" value="1"/>
</dbReference>
<comment type="subcellular location">
    <subcellularLocation>
        <location evidence="1">Cell membrane</location>
        <topology evidence="1">Multi-pass membrane protein</topology>
    </subcellularLocation>
</comment>
<feature type="transmembrane region" description="Helical" evidence="7">
    <location>
        <begin position="7"/>
        <end position="26"/>
    </location>
</feature>
<dbReference type="GeneID" id="99792098"/>